<protein>
    <submittedName>
        <fullName evidence="1">Uncharacterized protein</fullName>
    </submittedName>
</protein>
<proteinExistence type="predicted"/>
<evidence type="ECO:0000313" key="1">
    <source>
        <dbReference type="EMBL" id="GAM13709.1"/>
    </source>
</evidence>
<accession>A0A0A8X354</accession>
<sequence length="55" mass="6199">MGATTVIAILHYSLCTAKEHAHEVMLLRSAFVIERYKFYFENCPAPALVRADNSV</sequence>
<dbReference type="AlphaFoldDB" id="A0A0A8X354"/>
<keyword evidence="2" id="KW-1185">Reference proteome</keyword>
<gene>
    <name evidence="1" type="ORF">SAMD00020551_1855</name>
</gene>
<dbReference type="EMBL" id="BASE01000040">
    <property type="protein sequence ID" value="GAM13709.1"/>
    <property type="molecule type" value="Genomic_DNA"/>
</dbReference>
<comment type="caution">
    <text evidence="1">The sequence shown here is derived from an EMBL/GenBank/DDBJ whole genome shotgun (WGS) entry which is preliminary data.</text>
</comment>
<reference evidence="1 2" key="1">
    <citation type="submission" date="2013-06" db="EMBL/GenBank/DDBJ databases">
        <title>Whole genome shotgun sequence of Bacillus selenatarsenatis SF-1.</title>
        <authorList>
            <person name="Kuroda M."/>
            <person name="Sei K."/>
            <person name="Yamashita M."/>
            <person name="Ike M."/>
        </authorList>
    </citation>
    <scope>NUCLEOTIDE SEQUENCE [LARGE SCALE GENOMIC DNA]</scope>
    <source>
        <strain evidence="1 2">SF-1</strain>
    </source>
</reference>
<evidence type="ECO:0000313" key="2">
    <source>
        <dbReference type="Proteomes" id="UP000031014"/>
    </source>
</evidence>
<name>A0A0A8X354_MESS1</name>
<organism evidence="1 2">
    <name type="scientific">Mesobacillus selenatarsenatis (strain DSM 18680 / JCM 14380 / FERM P-15431 / SF-1)</name>
    <dbReference type="NCBI Taxonomy" id="1321606"/>
    <lineage>
        <taxon>Bacteria</taxon>
        <taxon>Bacillati</taxon>
        <taxon>Bacillota</taxon>
        <taxon>Bacilli</taxon>
        <taxon>Bacillales</taxon>
        <taxon>Bacillaceae</taxon>
        <taxon>Mesobacillus</taxon>
    </lineage>
</organism>
<dbReference type="Proteomes" id="UP000031014">
    <property type="component" value="Unassembled WGS sequence"/>
</dbReference>